<accession>A0A1Y6K545</accession>
<dbReference type="EMBL" id="LT859958">
    <property type="protein sequence ID" value="SMX54696.1"/>
    <property type="molecule type" value="Genomic_DNA"/>
</dbReference>
<proteinExistence type="predicted"/>
<dbReference type="RefSeq" id="WP_087862523.1">
    <property type="nucleotide sequence ID" value="NZ_LT859958.1"/>
</dbReference>
<dbReference type="InterPro" id="IPR041289">
    <property type="entry name" value="Bact_RF_family3"/>
</dbReference>
<keyword evidence="2" id="KW-1185">Reference proteome</keyword>
<dbReference type="OrthoDB" id="4393931at2"/>
<dbReference type="KEGG" id="abat:CFX1CAM_1631"/>
<dbReference type="Proteomes" id="UP000195514">
    <property type="component" value="Chromosome I"/>
</dbReference>
<dbReference type="AlphaFoldDB" id="A0A1Y6K545"/>
<protein>
    <submittedName>
        <fullName evidence="1">Uncharacterized protein</fullName>
    </submittedName>
</protein>
<sequence length="361" mass="41445">MNRHDVHLVQQIMGYPCVSITLPTHRTAPENRQDPVRVKNLVREAVNRLLDEFPKREIEPLLIRLEKLAESIDYNYLLDGLVLYANHDFSQSFMLPFSIPERVVVDDTFLTRDLVHALNHTTRYWVLSLSEKPTRLYEGVRDNLKEIQIEGFPMEHTMPGGSKSLPGGKGVNISAYRDEYHRKFFRQVDSALKPFMDADRLPLVVVGVDRYHSFFNEVTKYSDQIIGRITGNYDKTSAHDLSKLVWPLVEENLAKKREKMLGELEKAVSDRKVATEISDIWQKASSGLGRHLMVEEGFQFPARLDQSGQNLIPADDVTAPDVIDDAVDEIIEFVVQMGGEVTFMQDGQLEKYQRIALILRY</sequence>
<gene>
    <name evidence="1" type="ORF">CFX1CAM_1631</name>
</gene>
<reference evidence="2" key="1">
    <citation type="submission" date="2017-05" db="EMBL/GenBank/DDBJ databases">
        <authorList>
            <person name="Kirkegaard R."/>
            <person name="Mcilroy J S."/>
        </authorList>
    </citation>
    <scope>NUCLEOTIDE SEQUENCE [LARGE SCALE GENOMIC DNA]</scope>
</reference>
<name>A0A1Y6K545_9CHLR</name>
<dbReference type="Pfam" id="PF18845">
    <property type="entry name" value="baeRF_family3"/>
    <property type="match status" value="1"/>
</dbReference>
<organism evidence="1 2">
    <name type="scientific">Candidatus Brevifilum fermentans</name>
    <dbReference type="NCBI Taxonomy" id="1986204"/>
    <lineage>
        <taxon>Bacteria</taxon>
        <taxon>Bacillati</taxon>
        <taxon>Chloroflexota</taxon>
        <taxon>Anaerolineae</taxon>
        <taxon>Anaerolineales</taxon>
        <taxon>Anaerolineaceae</taxon>
        <taxon>Candidatus Brevifilum</taxon>
    </lineage>
</organism>
<evidence type="ECO:0000313" key="1">
    <source>
        <dbReference type="EMBL" id="SMX54696.1"/>
    </source>
</evidence>
<evidence type="ECO:0000313" key="2">
    <source>
        <dbReference type="Proteomes" id="UP000195514"/>
    </source>
</evidence>